<dbReference type="Gene3D" id="3.30.160.670">
    <property type="match status" value="1"/>
</dbReference>
<gene>
    <name evidence="3" type="ORF">CT122_27495</name>
    <name evidence="4" type="ORF">KPSA1_00702</name>
    <name evidence="5" type="ORF">KPSA3_00786</name>
</gene>
<dbReference type="PROSITE" id="PS51257">
    <property type="entry name" value="PROKAR_LIPOPROTEIN"/>
    <property type="match status" value="1"/>
</dbReference>
<feature type="chain" id="PRO_5042679379" evidence="1">
    <location>
        <begin position="22"/>
        <end position="212"/>
    </location>
</feature>
<dbReference type="EMBL" id="CP024712">
    <property type="protein sequence ID" value="ATV20101.1"/>
    <property type="molecule type" value="Genomic_DNA"/>
</dbReference>
<accession>A0A0K8M946</accession>
<proteinExistence type="predicted"/>
<dbReference type="RefSeq" id="WP_017683780.1">
    <property type="nucleotide sequence ID" value="NZ_AP019411.1"/>
</dbReference>
<reference evidence="4 7" key="2">
    <citation type="submission" date="2018-04" db="EMBL/GenBank/DDBJ databases">
        <title>Draft genome sequence of Pseudomonas syringae pv. actinidiae biovar 1 strains isolated from kiwifruit in Kagawa prefecture.</title>
        <authorList>
            <person name="Tabuchi M."/>
            <person name="Saito M."/>
            <person name="Fujiwara S."/>
            <person name="Sasa N."/>
            <person name="Akimitsu K."/>
            <person name="Gomi K."/>
            <person name="Konishi-Sugita S."/>
            <person name="Hamano K."/>
            <person name="Kataoka I."/>
        </authorList>
    </citation>
    <scope>NUCLEOTIDE SEQUENCE [LARGE SCALE GENOMIC DNA]</scope>
    <source>
        <strain evidence="4 7">MAFF212206</strain>
    </source>
</reference>
<evidence type="ECO:0000313" key="3">
    <source>
        <dbReference type="EMBL" id="ATV20101.1"/>
    </source>
</evidence>
<dbReference type="Pfam" id="PF13590">
    <property type="entry name" value="DUF4136"/>
    <property type="match status" value="1"/>
</dbReference>
<reference evidence="3 6" key="1">
    <citation type="submission" date="2017-11" db="EMBL/GenBank/DDBJ databases">
        <title>Complete DNA Sequence of Pseudomonas syringae pv. actinidiae, biovar 5 (Psa5).</title>
        <authorList>
            <person name="Butler M."/>
            <person name="Taiaroa G."/>
            <person name="Sumpter N."/>
            <person name="Poulter R."/>
        </authorList>
    </citation>
    <scope>NUCLEOTIDE SEQUENCE [LARGE SCALE GENOMIC DNA]</scope>
    <source>
        <strain evidence="3 6">MAFF212063</strain>
    </source>
</reference>
<dbReference type="Proteomes" id="UP000230024">
    <property type="component" value="Chromosome"/>
</dbReference>
<dbReference type="AlphaFoldDB" id="A0A0K8M946"/>
<feature type="domain" description="DUF4136" evidence="2">
    <location>
        <begin position="56"/>
        <end position="211"/>
    </location>
</feature>
<sequence length="212" mass="23102">MTYRPALFALLLGLSVIGLSACQSDNPYVASSLPMPPAPPQAAKTLDLSAYPAPPRDYGKYRTWGWLNGQLPPGTAWVDSAQVVEALSNGLDQRGLRPARNNQPADLYVSTTTRQETRLRQVREDYDPYYGGGLGYGRYDGYRPGYGGYASVPVVRTYQENVMVVQINLIDARTGQPVWSASADARASNNLADRSSALRQAVQQALTAYPPS</sequence>
<reference evidence="5 8" key="3">
    <citation type="submission" date="2018-04" db="EMBL/GenBank/DDBJ databases">
        <title>Draft genome sequence of Pseudomonas syringae pv. actinidiae biovar 3 strains isolated from kiwifruit in Kagawa prefecture.</title>
        <authorList>
            <person name="Tabuchi M."/>
            <person name="Saito M."/>
            <person name="Fujiwara S."/>
            <person name="Sasa N."/>
            <person name="Akimitsu K."/>
            <person name="Gomi K."/>
            <person name="Konishi-Sugita S."/>
            <person name="Hamano K."/>
            <person name="Kataoka I."/>
        </authorList>
    </citation>
    <scope>NUCLEOTIDE SEQUENCE [LARGE SCALE GENOMIC DNA]</scope>
    <source>
        <strain evidence="5 8">MAFF212211</strain>
    </source>
</reference>
<name>A0A0K8M946_PSESF</name>
<dbReference type="Proteomes" id="UP000247480">
    <property type="component" value="Unassembled WGS sequence"/>
</dbReference>
<organism evidence="4 7">
    <name type="scientific">Pseudomonas syringae pv. actinidiae</name>
    <dbReference type="NCBI Taxonomy" id="103796"/>
    <lineage>
        <taxon>Bacteria</taxon>
        <taxon>Pseudomonadati</taxon>
        <taxon>Pseudomonadota</taxon>
        <taxon>Gammaproteobacteria</taxon>
        <taxon>Pseudomonadales</taxon>
        <taxon>Pseudomonadaceae</taxon>
        <taxon>Pseudomonas</taxon>
        <taxon>Pseudomonas syringae</taxon>
    </lineage>
</organism>
<dbReference type="Proteomes" id="UP000248291">
    <property type="component" value="Unassembled WGS sequence"/>
</dbReference>
<feature type="signal peptide" evidence="1">
    <location>
        <begin position="1"/>
        <end position="21"/>
    </location>
</feature>
<evidence type="ECO:0000313" key="6">
    <source>
        <dbReference type="Proteomes" id="UP000230024"/>
    </source>
</evidence>
<dbReference type="EMBL" id="BGKA01000022">
    <property type="protein sequence ID" value="GBH14872.1"/>
    <property type="molecule type" value="Genomic_DNA"/>
</dbReference>
<protein>
    <submittedName>
        <fullName evidence="3">DUF4136 domain-containing protein</fullName>
    </submittedName>
    <submittedName>
        <fullName evidence="4">Outer membrane protein TolC</fullName>
    </submittedName>
</protein>
<keyword evidence="1" id="KW-0732">Signal</keyword>
<evidence type="ECO:0000313" key="5">
    <source>
        <dbReference type="EMBL" id="GBH14872.1"/>
    </source>
</evidence>
<evidence type="ECO:0000313" key="7">
    <source>
        <dbReference type="Proteomes" id="UP000247480"/>
    </source>
</evidence>
<dbReference type="EMBL" id="BGJZ01000026">
    <property type="protein sequence ID" value="GBH07350.1"/>
    <property type="molecule type" value="Genomic_DNA"/>
</dbReference>
<evidence type="ECO:0000313" key="4">
    <source>
        <dbReference type="EMBL" id="GBH07350.1"/>
    </source>
</evidence>
<dbReference type="InterPro" id="IPR025411">
    <property type="entry name" value="DUF4136"/>
</dbReference>
<evidence type="ECO:0000259" key="2">
    <source>
        <dbReference type="Pfam" id="PF13590"/>
    </source>
</evidence>
<evidence type="ECO:0000313" key="8">
    <source>
        <dbReference type="Proteomes" id="UP000248291"/>
    </source>
</evidence>
<evidence type="ECO:0000256" key="1">
    <source>
        <dbReference type="SAM" id="SignalP"/>
    </source>
</evidence>